<keyword evidence="5" id="KW-0406">Ion transport</keyword>
<dbReference type="HOGENOM" id="CLU_837492_0_0_1"/>
<evidence type="ECO:0000256" key="8">
    <source>
        <dbReference type="SAM" id="MobiDB-lite"/>
    </source>
</evidence>
<feature type="domain" description="Potassium channel" evidence="9">
    <location>
        <begin position="77"/>
        <end position="134"/>
    </location>
</feature>
<dbReference type="GO" id="GO:0030322">
    <property type="term" value="P:stabilization of membrane potential"/>
    <property type="evidence" value="ECO:0007669"/>
    <property type="project" value="TreeGrafter"/>
</dbReference>
<gene>
    <name evidence="10" type="primary">Dper\GL13103</name>
    <name evidence="10" type="ORF">Dper_GL13103</name>
</gene>
<dbReference type="PANTHER" id="PTHR11003:SF257">
    <property type="entry name" value="POTASSIUM CHANNEL DOMAIN-CONTAINING PROTEIN"/>
    <property type="match status" value="1"/>
</dbReference>
<evidence type="ECO:0000256" key="4">
    <source>
        <dbReference type="ARBA" id="ARBA00022989"/>
    </source>
</evidence>
<evidence type="ECO:0000256" key="1">
    <source>
        <dbReference type="ARBA" id="ARBA00004141"/>
    </source>
</evidence>
<dbReference type="Gene3D" id="1.10.287.70">
    <property type="match status" value="1"/>
</dbReference>
<keyword evidence="3" id="KW-0812">Transmembrane</keyword>
<dbReference type="GO" id="GO:0022841">
    <property type="term" value="F:potassium ion leak channel activity"/>
    <property type="evidence" value="ECO:0007669"/>
    <property type="project" value="TreeGrafter"/>
</dbReference>
<feature type="region of interest" description="Disordered" evidence="8">
    <location>
        <begin position="202"/>
        <end position="227"/>
    </location>
</feature>
<evidence type="ECO:0000256" key="6">
    <source>
        <dbReference type="ARBA" id="ARBA00023136"/>
    </source>
</evidence>
<dbReference type="SUPFAM" id="SSF81324">
    <property type="entry name" value="Voltage-gated potassium channels"/>
    <property type="match status" value="1"/>
</dbReference>
<dbReference type="Proteomes" id="UP000008744">
    <property type="component" value="Unassembled WGS sequence"/>
</dbReference>
<proteinExistence type="predicted"/>
<keyword evidence="6" id="KW-0472">Membrane</keyword>
<dbReference type="InterPro" id="IPR013099">
    <property type="entry name" value="K_chnl_dom"/>
</dbReference>
<keyword evidence="7" id="KW-0407">Ion channel</keyword>
<comment type="subcellular location">
    <subcellularLocation>
        <location evidence="1">Membrane</location>
        <topology evidence="1">Multi-pass membrane protein</topology>
    </subcellularLocation>
</comment>
<keyword evidence="11" id="KW-1185">Reference proteome</keyword>
<dbReference type="SMR" id="B4GV62"/>
<evidence type="ECO:0000256" key="3">
    <source>
        <dbReference type="ARBA" id="ARBA00022692"/>
    </source>
</evidence>
<evidence type="ECO:0000256" key="2">
    <source>
        <dbReference type="ARBA" id="ARBA00022448"/>
    </source>
</evidence>
<dbReference type="PhylomeDB" id="B4GV62"/>
<dbReference type="Pfam" id="PF07885">
    <property type="entry name" value="Ion_trans_2"/>
    <property type="match status" value="1"/>
</dbReference>
<evidence type="ECO:0000256" key="5">
    <source>
        <dbReference type="ARBA" id="ARBA00023065"/>
    </source>
</evidence>
<keyword evidence="4" id="KW-1133">Transmembrane helix</keyword>
<dbReference type="eggNOG" id="KOG1418">
    <property type="taxonomic scope" value="Eukaryota"/>
</dbReference>
<dbReference type="OMA" id="MDITGHE"/>
<evidence type="ECO:0000313" key="10">
    <source>
        <dbReference type="EMBL" id="EDW26599.1"/>
    </source>
</evidence>
<organism evidence="11">
    <name type="scientific">Drosophila persimilis</name>
    <name type="common">Fruit fly</name>
    <dbReference type="NCBI Taxonomy" id="7234"/>
    <lineage>
        <taxon>Eukaryota</taxon>
        <taxon>Metazoa</taxon>
        <taxon>Ecdysozoa</taxon>
        <taxon>Arthropoda</taxon>
        <taxon>Hexapoda</taxon>
        <taxon>Insecta</taxon>
        <taxon>Pterygota</taxon>
        <taxon>Neoptera</taxon>
        <taxon>Endopterygota</taxon>
        <taxon>Diptera</taxon>
        <taxon>Brachycera</taxon>
        <taxon>Muscomorpha</taxon>
        <taxon>Ephydroidea</taxon>
        <taxon>Drosophilidae</taxon>
        <taxon>Drosophila</taxon>
        <taxon>Sophophora</taxon>
    </lineage>
</organism>
<evidence type="ECO:0000313" key="11">
    <source>
        <dbReference type="Proteomes" id="UP000008744"/>
    </source>
</evidence>
<dbReference type="PANTHER" id="PTHR11003">
    <property type="entry name" value="POTASSIUM CHANNEL, SUBFAMILY K"/>
    <property type="match status" value="1"/>
</dbReference>
<dbReference type="OrthoDB" id="297496at2759"/>
<dbReference type="EMBL" id="CH479192">
    <property type="protein sequence ID" value="EDW26599.1"/>
    <property type="molecule type" value="Genomic_DNA"/>
</dbReference>
<evidence type="ECO:0000256" key="7">
    <source>
        <dbReference type="ARBA" id="ARBA00023303"/>
    </source>
</evidence>
<evidence type="ECO:0000259" key="9">
    <source>
        <dbReference type="Pfam" id="PF07885"/>
    </source>
</evidence>
<dbReference type="STRING" id="7234.B4GV62"/>
<dbReference type="InterPro" id="IPR003280">
    <property type="entry name" value="2pore_dom_K_chnl"/>
</dbReference>
<keyword evidence="2" id="KW-0813">Transport</keyword>
<dbReference type="GO" id="GO:0015271">
    <property type="term" value="F:outward rectifier potassium channel activity"/>
    <property type="evidence" value="ECO:0007669"/>
    <property type="project" value="TreeGrafter"/>
</dbReference>
<name>B4GV62_DROPE</name>
<sequence>MPQFGLGLGLGISPDTYDVRQRTIENIWDITVSLNILYKENWTKLAALEIAKFQDQLIKRLNEGGGVVPGGTGGPPHEWNFAKAFLYSLTVLTTIGYGNIAPRTTLGRILTLVYALFGIPLTLVYLSSTGSILAKIAREVFSKALCCCLCSNCGYCCYDEKRMAEKERRMRRKRQQEELRKQQAAMQEPYYVRDVYHTTPEKQAEAEAAGGGAPPATVASVSNSSGDTPTSLVLKDYVNHELVPILTMDPNGAPRLAPAPAYTPTVTSCEVTTPSNSCIAHGSDSALGYSSLNSPLLDVLNTPTTSQAAASGVYTLTEETEIELQETQVDRI</sequence>
<protein>
    <submittedName>
        <fullName evidence="10">GL13103</fullName>
    </submittedName>
</protein>
<reference evidence="10 11" key="1">
    <citation type="journal article" date="2007" name="Nature">
        <title>Evolution of genes and genomes on the Drosophila phylogeny.</title>
        <authorList>
            <consortium name="Drosophila 12 Genomes Consortium"/>
            <person name="Clark A.G."/>
            <person name="Eisen M.B."/>
            <person name="Smith D.R."/>
            <person name="Bergman C.M."/>
            <person name="Oliver B."/>
            <person name="Markow T.A."/>
            <person name="Kaufman T.C."/>
            <person name="Kellis M."/>
            <person name="Gelbart W."/>
            <person name="Iyer V.N."/>
            <person name="Pollard D.A."/>
            <person name="Sackton T.B."/>
            <person name="Larracuente A.M."/>
            <person name="Singh N.D."/>
            <person name="Abad J.P."/>
            <person name="Abt D.N."/>
            <person name="Adryan B."/>
            <person name="Aguade M."/>
            <person name="Akashi H."/>
            <person name="Anderson W.W."/>
            <person name="Aquadro C.F."/>
            <person name="Ardell D.H."/>
            <person name="Arguello R."/>
            <person name="Artieri C.G."/>
            <person name="Barbash D.A."/>
            <person name="Barker D."/>
            <person name="Barsanti P."/>
            <person name="Batterham P."/>
            <person name="Batzoglou S."/>
            <person name="Begun D."/>
            <person name="Bhutkar A."/>
            <person name="Blanco E."/>
            <person name="Bosak S.A."/>
            <person name="Bradley R.K."/>
            <person name="Brand A.D."/>
            <person name="Brent M.R."/>
            <person name="Brooks A.N."/>
            <person name="Brown R.H."/>
            <person name="Butlin R.K."/>
            <person name="Caggese C."/>
            <person name="Calvi B.R."/>
            <person name="Bernardo de Carvalho A."/>
            <person name="Caspi A."/>
            <person name="Castrezana S."/>
            <person name="Celniker S.E."/>
            <person name="Chang J.L."/>
            <person name="Chapple C."/>
            <person name="Chatterji S."/>
            <person name="Chinwalla A."/>
            <person name="Civetta A."/>
            <person name="Clifton S.W."/>
            <person name="Comeron J.M."/>
            <person name="Costello J.C."/>
            <person name="Coyne J.A."/>
            <person name="Daub J."/>
            <person name="David R.G."/>
            <person name="Delcher A.L."/>
            <person name="Delehaunty K."/>
            <person name="Do C.B."/>
            <person name="Ebling H."/>
            <person name="Edwards K."/>
            <person name="Eickbush T."/>
            <person name="Evans J.D."/>
            <person name="Filipski A."/>
            <person name="Findeiss S."/>
            <person name="Freyhult E."/>
            <person name="Fulton L."/>
            <person name="Fulton R."/>
            <person name="Garcia A.C."/>
            <person name="Gardiner A."/>
            <person name="Garfield D.A."/>
            <person name="Garvin B.E."/>
            <person name="Gibson G."/>
            <person name="Gilbert D."/>
            <person name="Gnerre S."/>
            <person name="Godfrey J."/>
            <person name="Good R."/>
            <person name="Gotea V."/>
            <person name="Gravely B."/>
            <person name="Greenberg A.J."/>
            <person name="Griffiths-Jones S."/>
            <person name="Gross S."/>
            <person name="Guigo R."/>
            <person name="Gustafson E.A."/>
            <person name="Haerty W."/>
            <person name="Hahn M.W."/>
            <person name="Halligan D.L."/>
            <person name="Halpern A.L."/>
            <person name="Halter G.M."/>
            <person name="Han M.V."/>
            <person name="Heger A."/>
            <person name="Hillier L."/>
            <person name="Hinrichs A.S."/>
            <person name="Holmes I."/>
            <person name="Hoskins R.A."/>
            <person name="Hubisz M.J."/>
            <person name="Hultmark D."/>
            <person name="Huntley M.A."/>
            <person name="Jaffe D.B."/>
            <person name="Jagadeeshan S."/>
            <person name="Jeck W.R."/>
            <person name="Johnson J."/>
            <person name="Jones C.D."/>
            <person name="Jordan W.C."/>
            <person name="Karpen G.H."/>
            <person name="Kataoka E."/>
            <person name="Keightley P.D."/>
            <person name="Kheradpour P."/>
            <person name="Kirkness E.F."/>
            <person name="Koerich L.B."/>
            <person name="Kristiansen K."/>
            <person name="Kudrna D."/>
            <person name="Kulathinal R.J."/>
            <person name="Kumar S."/>
            <person name="Kwok R."/>
            <person name="Lander E."/>
            <person name="Langley C.H."/>
            <person name="Lapoint R."/>
            <person name="Lazzaro B.P."/>
            <person name="Lee S.J."/>
            <person name="Levesque L."/>
            <person name="Li R."/>
            <person name="Lin C.F."/>
            <person name="Lin M.F."/>
            <person name="Lindblad-Toh K."/>
            <person name="Llopart A."/>
            <person name="Long M."/>
            <person name="Low L."/>
            <person name="Lozovsky E."/>
            <person name="Lu J."/>
            <person name="Luo M."/>
            <person name="Machado C.A."/>
            <person name="Makalowski W."/>
            <person name="Marzo M."/>
            <person name="Matsuda M."/>
            <person name="Matzkin L."/>
            <person name="McAllister B."/>
            <person name="McBride C.S."/>
            <person name="McKernan B."/>
            <person name="McKernan K."/>
            <person name="Mendez-Lago M."/>
            <person name="Minx P."/>
            <person name="Mollenhauer M.U."/>
            <person name="Montooth K."/>
            <person name="Mount S.M."/>
            <person name="Mu X."/>
            <person name="Myers E."/>
            <person name="Negre B."/>
            <person name="Newfeld S."/>
            <person name="Nielsen R."/>
            <person name="Noor M.A."/>
            <person name="O'Grady P."/>
            <person name="Pachter L."/>
            <person name="Papaceit M."/>
            <person name="Parisi M.J."/>
            <person name="Parisi M."/>
            <person name="Parts L."/>
            <person name="Pedersen J.S."/>
            <person name="Pesole G."/>
            <person name="Phillippy A.M."/>
            <person name="Ponting C.P."/>
            <person name="Pop M."/>
            <person name="Porcelli D."/>
            <person name="Powell J.R."/>
            <person name="Prohaska S."/>
            <person name="Pruitt K."/>
            <person name="Puig M."/>
            <person name="Quesneville H."/>
            <person name="Ram K.R."/>
            <person name="Rand D."/>
            <person name="Rasmussen M.D."/>
            <person name="Reed L.K."/>
            <person name="Reenan R."/>
            <person name="Reily A."/>
            <person name="Remington K.A."/>
            <person name="Rieger T.T."/>
            <person name="Ritchie M.G."/>
            <person name="Robin C."/>
            <person name="Rogers Y.H."/>
            <person name="Rohde C."/>
            <person name="Rozas J."/>
            <person name="Rubenfield M.J."/>
            <person name="Ruiz A."/>
            <person name="Russo S."/>
            <person name="Salzberg S.L."/>
            <person name="Sanchez-Gracia A."/>
            <person name="Saranga D.J."/>
            <person name="Sato H."/>
            <person name="Schaeffer S.W."/>
            <person name="Schatz M.C."/>
            <person name="Schlenke T."/>
            <person name="Schwartz R."/>
            <person name="Segarra C."/>
            <person name="Singh R.S."/>
            <person name="Sirot L."/>
            <person name="Sirota M."/>
            <person name="Sisneros N.B."/>
            <person name="Smith C.D."/>
            <person name="Smith T.F."/>
            <person name="Spieth J."/>
            <person name="Stage D.E."/>
            <person name="Stark A."/>
            <person name="Stephan W."/>
            <person name="Strausberg R.L."/>
            <person name="Strempel S."/>
            <person name="Sturgill D."/>
            <person name="Sutton G."/>
            <person name="Sutton G.G."/>
            <person name="Tao W."/>
            <person name="Teichmann S."/>
            <person name="Tobari Y.N."/>
            <person name="Tomimura Y."/>
            <person name="Tsolas J.M."/>
            <person name="Valente V.L."/>
            <person name="Venter E."/>
            <person name="Venter J.C."/>
            <person name="Vicario S."/>
            <person name="Vieira F.G."/>
            <person name="Vilella A.J."/>
            <person name="Villasante A."/>
            <person name="Walenz B."/>
            <person name="Wang J."/>
            <person name="Wasserman M."/>
            <person name="Watts T."/>
            <person name="Wilson D."/>
            <person name="Wilson R.K."/>
            <person name="Wing R.A."/>
            <person name="Wolfner M.F."/>
            <person name="Wong A."/>
            <person name="Wong G.K."/>
            <person name="Wu C.I."/>
            <person name="Wu G."/>
            <person name="Yamamoto D."/>
            <person name="Yang H.P."/>
            <person name="Yang S.P."/>
            <person name="Yorke J.A."/>
            <person name="Yoshida K."/>
            <person name="Zdobnov E."/>
            <person name="Zhang P."/>
            <person name="Zhang Y."/>
            <person name="Zimin A.V."/>
            <person name="Baldwin J."/>
            <person name="Abdouelleil A."/>
            <person name="Abdulkadir J."/>
            <person name="Abebe A."/>
            <person name="Abera B."/>
            <person name="Abreu J."/>
            <person name="Acer S.C."/>
            <person name="Aftuck L."/>
            <person name="Alexander A."/>
            <person name="An P."/>
            <person name="Anderson E."/>
            <person name="Anderson S."/>
            <person name="Arachi H."/>
            <person name="Azer M."/>
            <person name="Bachantsang P."/>
            <person name="Barry A."/>
            <person name="Bayul T."/>
            <person name="Berlin A."/>
            <person name="Bessette D."/>
            <person name="Bloom T."/>
            <person name="Blye J."/>
            <person name="Boguslavskiy L."/>
            <person name="Bonnet C."/>
            <person name="Boukhgalter B."/>
            <person name="Bourzgui I."/>
            <person name="Brown A."/>
            <person name="Cahill P."/>
            <person name="Channer S."/>
            <person name="Cheshatsang Y."/>
            <person name="Chuda L."/>
            <person name="Citroen M."/>
            <person name="Collymore A."/>
            <person name="Cooke P."/>
            <person name="Costello M."/>
            <person name="D'Aco K."/>
            <person name="Daza R."/>
            <person name="De Haan G."/>
            <person name="DeGray S."/>
            <person name="DeMaso C."/>
            <person name="Dhargay N."/>
            <person name="Dooley K."/>
            <person name="Dooley E."/>
            <person name="Doricent M."/>
            <person name="Dorje P."/>
            <person name="Dorjee K."/>
            <person name="Dupes A."/>
            <person name="Elong R."/>
            <person name="Falk J."/>
            <person name="Farina A."/>
            <person name="Faro S."/>
            <person name="Ferguson D."/>
            <person name="Fisher S."/>
            <person name="Foley C.D."/>
            <person name="Franke A."/>
            <person name="Friedrich D."/>
            <person name="Gadbois L."/>
            <person name="Gearin G."/>
            <person name="Gearin C.R."/>
            <person name="Giannoukos G."/>
            <person name="Goode T."/>
            <person name="Graham J."/>
            <person name="Grandbois E."/>
            <person name="Grewal S."/>
            <person name="Gyaltsen K."/>
            <person name="Hafez N."/>
            <person name="Hagos B."/>
            <person name="Hall J."/>
            <person name="Henson C."/>
            <person name="Hollinger A."/>
            <person name="Honan T."/>
            <person name="Huard M.D."/>
            <person name="Hughes L."/>
            <person name="Hurhula B."/>
            <person name="Husby M.E."/>
            <person name="Kamat A."/>
            <person name="Kanga B."/>
            <person name="Kashin S."/>
            <person name="Khazanovich D."/>
            <person name="Kisner P."/>
            <person name="Lance K."/>
            <person name="Lara M."/>
            <person name="Lee W."/>
            <person name="Lennon N."/>
            <person name="Letendre F."/>
            <person name="LeVine R."/>
            <person name="Lipovsky A."/>
            <person name="Liu X."/>
            <person name="Liu J."/>
            <person name="Liu S."/>
            <person name="Lokyitsang T."/>
            <person name="Lokyitsang Y."/>
            <person name="Lubonja R."/>
            <person name="Lui A."/>
            <person name="MacDonald P."/>
            <person name="Magnisalis V."/>
            <person name="Maru K."/>
            <person name="Matthews C."/>
            <person name="McCusker W."/>
            <person name="McDonough S."/>
            <person name="Mehta T."/>
            <person name="Meldrim J."/>
            <person name="Meneus L."/>
            <person name="Mihai O."/>
            <person name="Mihalev A."/>
            <person name="Mihova T."/>
            <person name="Mittelman R."/>
            <person name="Mlenga V."/>
            <person name="Montmayeur A."/>
            <person name="Mulrain L."/>
            <person name="Navidi A."/>
            <person name="Naylor J."/>
            <person name="Negash T."/>
            <person name="Nguyen T."/>
            <person name="Nguyen N."/>
            <person name="Nicol R."/>
            <person name="Norbu C."/>
            <person name="Norbu N."/>
            <person name="Novod N."/>
            <person name="O'Neill B."/>
            <person name="Osman S."/>
            <person name="Markiewicz E."/>
            <person name="Oyono O.L."/>
            <person name="Patti C."/>
            <person name="Phunkhang P."/>
            <person name="Pierre F."/>
            <person name="Priest M."/>
            <person name="Raghuraman S."/>
            <person name="Rege F."/>
            <person name="Reyes R."/>
            <person name="Rise C."/>
            <person name="Rogov P."/>
            <person name="Ross K."/>
            <person name="Ryan E."/>
            <person name="Settipalli S."/>
            <person name="Shea T."/>
            <person name="Sherpa N."/>
            <person name="Shi L."/>
            <person name="Shih D."/>
            <person name="Sparrow T."/>
            <person name="Spaulding J."/>
            <person name="Stalker J."/>
            <person name="Stange-Thomann N."/>
            <person name="Stavropoulos S."/>
            <person name="Stone C."/>
            <person name="Strader C."/>
            <person name="Tesfaye S."/>
            <person name="Thomson T."/>
            <person name="Thoulutsang Y."/>
            <person name="Thoulutsang D."/>
            <person name="Topham K."/>
            <person name="Topping I."/>
            <person name="Tsamla T."/>
            <person name="Vassiliev H."/>
            <person name="Vo A."/>
            <person name="Wangchuk T."/>
            <person name="Wangdi T."/>
            <person name="Weiand M."/>
            <person name="Wilkinson J."/>
            <person name="Wilson A."/>
            <person name="Yadav S."/>
            <person name="Young G."/>
            <person name="Yu Q."/>
            <person name="Zembek L."/>
            <person name="Zhong D."/>
            <person name="Zimmer A."/>
            <person name="Zwirko Z."/>
            <person name="Jaffe D.B."/>
            <person name="Alvarez P."/>
            <person name="Brockman W."/>
            <person name="Butler J."/>
            <person name="Chin C."/>
            <person name="Gnerre S."/>
            <person name="Grabherr M."/>
            <person name="Kleber M."/>
            <person name="Mauceli E."/>
            <person name="MacCallum I."/>
        </authorList>
    </citation>
    <scope>NUCLEOTIDE SEQUENCE [LARGE SCALE GENOMIC DNA]</scope>
    <source>
        <strain evidence="11">MSH-3 / Tucson 14011-0111.49</strain>
    </source>
</reference>
<accession>B4GV62</accession>
<dbReference type="AlphaFoldDB" id="B4GV62"/>
<dbReference type="GO" id="GO:0005886">
    <property type="term" value="C:plasma membrane"/>
    <property type="evidence" value="ECO:0007669"/>
    <property type="project" value="TreeGrafter"/>
</dbReference>